<dbReference type="AlphaFoldDB" id="A0A0T6B320"/>
<dbReference type="SUPFAM" id="SSF52058">
    <property type="entry name" value="L domain-like"/>
    <property type="match status" value="1"/>
</dbReference>
<gene>
    <name evidence="5" type="ORF">AMK59_5595</name>
</gene>
<dbReference type="SMART" id="SM00369">
    <property type="entry name" value="LRR_TYP"/>
    <property type="match status" value="4"/>
</dbReference>
<dbReference type="PANTHER" id="PTHR24369">
    <property type="entry name" value="ANTIGEN BSP, PUTATIVE-RELATED"/>
    <property type="match status" value="1"/>
</dbReference>
<proteinExistence type="predicted"/>
<evidence type="ECO:0000256" key="1">
    <source>
        <dbReference type="ARBA" id="ARBA00022614"/>
    </source>
</evidence>
<evidence type="ECO:0000256" key="4">
    <source>
        <dbReference type="SAM" id="SignalP"/>
    </source>
</evidence>
<keyword evidence="6" id="KW-1185">Reference proteome</keyword>
<dbReference type="PROSITE" id="PS51450">
    <property type="entry name" value="LRR"/>
    <property type="match status" value="2"/>
</dbReference>
<keyword evidence="1" id="KW-0433">Leucine-rich repeat</keyword>
<dbReference type="InterPro" id="IPR050541">
    <property type="entry name" value="LRR_TM_domain-containing"/>
</dbReference>
<keyword evidence="3" id="KW-1133">Transmembrane helix</keyword>
<dbReference type="OrthoDB" id="8861968at2759"/>
<organism evidence="5 6">
    <name type="scientific">Oryctes borbonicus</name>
    <dbReference type="NCBI Taxonomy" id="1629725"/>
    <lineage>
        <taxon>Eukaryota</taxon>
        <taxon>Metazoa</taxon>
        <taxon>Ecdysozoa</taxon>
        <taxon>Arthropoda</taxon>
        <taxon>Hexapoda</taxon>
        <taxon>Insecta</taxon>
        <taxon>Pterygota</taxon>
        <taxon>Neoptera</taxon>
        <taxon>Endopterygota</taxon>
        <taxon>Coleoptera</taxon>
        <taxon>Polyphaga</taxon>
        <taxon>Scarabaeiformia</taxon>
        <taxon>Scarabaeidae</taxon>
        <taxon>Dynastinae</taxon>
        <taxon>Oryctes</taxon>
    </lineage>
</organism>
<keyword evidence="4" id="KW-0732">Signal</keyword>
<keyword evidence="3" id="KW-0472">Membrane</keyword>
<evidence type="ECO:0000313" key="5">
    <source>
        <dbReference type="EMBL" id="KRT81714.1"/>
    </source>
</evidence>
<comment type="caution">
    <text evidence="5">The sequence shown here is derived from an EMBL/GenBank/DDBJ whole genome shotgun (WGS) entry which is preliminary data.</text>
</comment>
<dbReference type="Pfam" id="PF13855">
    <property type="entry name" value="LRR_8"/>
    <property type="match status" value="2"/>
</dbReference>
<evidence type="ECO:0000256" key="3">
    <source>
        <dbReference type="SAM" id="Phobius"/>
    </source>
</evidence>
<name>A0A0T6B320_9SCAR</name>
<dbReference type="InterPro" id="IPR003591">
    <property type="entry name" value="Leu-rich_rpt_typical-subtyp"/>
</dbReference>
<feature type="chain" id="PRO_5006668345" evidence="4">
    <location>
        <begin position="28"/>
        <end position="387"/>
    </location>
</feature>
<dbReference type="Gene3D" id="3.80.10.10">
    <property type="entry name" value="Ribonuclease Inhibitor"/>
    <property type="match status" value="1"/>
</dbReference>
<evidence type="ECO:0000313" key="6">
    <source>
        <dbReference type="Proteomes" id="UP000051574"/>
    </source>
</evidence>
<dbReference type="GO" id="GO:0005886">
    <property type="term" value="C:plasma membrane"/>
    <property type="evidence" value="ECO:0007669"/>
    <property type="project" value="TreeGrafter"/>
</dbReference>
<protein>
    <submittedName>
        <fullName evidence="5">Uncharacterized protein</fullName>
    </submittedName>
</protein>
<dbReference type="PANTHER" id="PTHR24369:SF211">
    <property type="entry name" value="LEUCINE-RICH REPEAT-CONTAINING PROTEIN 15-LIKE"/>
    <property type="match status" value="1"/>
</dbReference>
<dbReference type="Proteomes" id="UP000051574">
    <property type="component" value="Unassembled WGS sequence"/>
</dbReference>
<dbReference type="InterPro" id="IPR001611">
    <property type="entry name" value="Leu-rich_rpt"/>
</dbReference>
<keyword evidence="3" id="KW-0812">Transmembrane</keyword>
<feature type="transmembrane region" description="Helical" evidence="3">
    <location>
        <begin position="335"/>
        <end position="357"/>
    </location>
</feature>
<keyword evidence="2" id="KW-0677">Repeat</keyword>
<dbReference type="EMBL" id="LJIG01016067">
    <property type="protein sequence ID" value="KRT81714.1"/>
    <property type="molecule type" value="Genomic_DNA"/>
</dbReference>
<evidence type="ECO:0000256" key="2">
    <source>
        <dbReference type="ARBA" id="ARBA00022737"/>
    </source>
</evidence>
<sequence length="387" mass="44418">MFKSTMNFLLCSIIFSTFLSITASVHAHNRCKSEKLAKCVCGNVYYVETPYYMVNCTNTGFTDASMLREIPFDTEAVLFTGNRVESLPENIFGEEKNFTKLRLIDMSNNGIRDIPGKTFHHVPNVEMLILNHNNIKISYDEDKTYHHPRVFSNFINLRELHLTNAFADNTDEQLANDLHDIFDKSHLTNVFRLHLEQNEIRYFKDTKVFCNLPSLTQLYLGNNLISHVDFESFKCLKLQFLDLQNNSITELSNTDLEALDALEDIAMKERTMSVDLNGNPLKCSTSLNFHNWLQKTNVVIRHEKELQCYVTIGNMRRAVNLNTIGETKRAKLSNAITVLLVTLGLVLVSLVAAYGYLNRARLRNRMSPILDVVSRKVQYTTIESQIV</sequence>
<dbReference type="InterPro" id="IPR032675">
    <property type="entry name" value="LRR_dom_sf"/>
</dbReference>
<accession>A0A0T6B320</accession>
<reference evidence="5 6" key="1">
    <citation type="submission" date="2015-09" db="EMBL/GenBank/DDBJ databases">
        <title>Draft genome of the scarab beetle Oryctes borbonicus.</title>
        <authorList>
            <person name="Meyer J.M."/>
            <person name="Markov G.V."/>
            <person name="Baskaran P."/>
            <person name="Herrmann M."/>
            <person name="Sommer R.J."/>
            <person name="Roedelsperger C."/>
        </authorList>
    </citation>
    <scope>NUCLEOTIDE SEQUENCE [LARGE SCALE GENOMIC DNA]</scope>
    <source>
        <strain evidence="5">OB123</strain>
        <tissue evidence="5">Whole animal</tissue>
    </source>
</reference>
<feature type="signal peptide" evidence="4">
    <location>
        <begin position="1"/>
        <end position="27"/>
    </location>
</feature>